<dbReference type="Pfam" id="PF13620">
    <property type="entry name" value="CarboxypepD_reg"/>
    <property type="match status" value="1"/>
</dbReference>
<dbReference type="InterPro" id="IPR008969">
    <property type="entry name" value="CarboxyPept-like_regulatory"/>
</dbReference>
<reference evidence="2 3" key="1">
    <citation type="submission" date="2016-10" db="EMBL/GenBank/DDBJ databases">
        <authorList>
            <person name="de Groot N.N."/>
        </authorList>
    </citation>
    <scope>NUCLEOTIDE SEQUENCE [LARGE SCALE GENOMIC DNA]</scope>
    <source>
        <strain evidence="2 3">CGMCC 4.6533</strain>
    </source>
</reference>
<keyword evidence="2" id="KW-0121">Carboxypeptidase</keyword>
<dbReference type="Proteomes" id="UP000199202">
    <property type="component" value="Unassembled WGS sequence"/>
</dbReference>
<sequence>MIEHIDRMLRHLLISRIDHLTDEAQVRFQPPDADWRTYVANLSHLALNVYLLELRENRALRTNERSRGTAAGLVAGELAPRRVDLHYLITAWSAAAPSQVIEPTLDEHALLYRAAATLVAAEPLNPAEIYRPGPLPTGFPEPLADAVLPTSVLPAEGFSKYAEFWGTMDGRPPWRPGVHLTVTVPVCFGPGELGPLVTTQMTGFEQPGQAGAEVVFHIGGSVLDAGGVPVPGAWVRVETPDGSPRHTTETTVQGRYTVGRLTAGRYRLRVRVTGLGERVREIELPGAAGDHDVTFG</sequence>
<dbReference type="GO" id="GO:0004180">
    <property type="term" value="F:carboxypeptidase activity"/>
    <property type="evidence" value="ECO:0007669"/>
    <property type="project" value="UniProtKB-KW"/>
</dbReference>
<name>A0A1G9P8L6_9ACTN</name>
<dbReference type="OrthoDB" id="5514409at2"/>
<proteinExistence type="predicted"/>
<evidence type="ECO:0000313" key="3">
    <source>
        <dbReference type="Proteomes" id="UP000199202"/>
    </source>
</evidence>
<dbReference type="AlphaFoldDB" id="A0A1G9P8L6"/>
<evidence type="ECO:0000313" key="2">
    <source>
        <dbReference type="EMBL" id="SDL95212.1"/>
    </source>
</evidence>
<keyword evidence="2" id="KW-0378">Hydrolase</keyword>
<gene>
    <name evidence="2" type="ORF">SAMN05421869_13371</name>
</gene>
<dbReference type="Pfam" id="PF14065">
    <property type="entry name" value="Pvc16_N"/>
    <property type="match status" value="1"/>
</dbReference>
<keyword evidence="3" id="KW-1185">Reference proteome</keyword>
<dbReference type="RefSeq" id="WP_090945857.1">
    <property type="nucleotide sequence ID" value="NZ_FNDJ01000033.1"/>
</dbReference>
<feature type="domain" description="Pvc16 N-terminal" evidence="1">
    <location>
        <begin position="5"/>
        <end position="187"/>
    </location>
</feature>
<keyword evidence="2" id="KW-0645">Protease</keyword>
<protein>
    <submittedName>
        <fullName evidence="2">Carboxypeptidase regulatory-like domain-containing protein</fullName>
    </submittedName>
</protein>
<accession>A0A1G9P8L6</accession>
<dbReference type="Gene3D" id="2.60.40.1120">
    <property type="entry name" value="Carboxypeptidase-like, regulatory domain"/>
    <property type="match status" value="1"/>
</dbReference>
<dbReference type="InterPro" id="IPR025351">
    <property type="entry name" value="Pvc16_N"/>
</dbReference>
<dbReference type="SUPFAM" id="SSF49464">
    <property type="entry name" value="Carboxypeptidase regulatory domain-like"/>
    <property type="match status" value="1"/>
</dbReference>
<evidence type="ECO:0000259" key="1">
    <source>
        <dbReference type="Pfam" id="PF14065"/>
    </source>
</evidence>
<dbReference type="STRING" id="633440.SAMN05421869_13371"/>
<organism evidence="2 3">
    <name type="scientific">Nonomuraea jiangxiensis</name>
    <dbReference type="NCBI Taxonomy" id="633440"/>
    <lineage>
        <taxon>Bacteria</taxon>
        <taxon>Bacillati</taxon>
        <taxon>Actinomycetota</taxon>
        <taxon>Actinomycetes</taxon>
        <taxon>Streptosporangiales</taxon>
        <taxon>Streptosporangiaceae</taxon>
        <taxon>Nonomuraea</taxon>
    </lineage>
</organism>
<dbReference type="EMBL" id="FNDJ01000033">
    <property type="protein sequence ID" value="SDL95212.1"/>
    <property type="molecule type" value="Genomic_DNA"/>
</dbReference>